<dbReference type="CDD" id="cd00130">
    <property type="entry name" value="PAS"/>
    <property type="match status" value="1"/>
</dbReference>
<evidence type="ECO:0000256" key="6">
    <source>
        <dbReference type="ARBA" id="ARBA00023012"/>
    </source>
</evidence>
<feature type="transmembrane region" description="Helical" evidence="7">
    <location>
        <begin position="45"/>
        <end position="62"/>
    </location>
</feature>
<dbReference type="SUPFAM" id="SSF47384">
    <property type="entry name" value="Homodimeric domain of signal transducing histidine kinase"/>
    <property type="match status" value="1"/>
</dbReference>
<reference evidence="10" key="1">
    <citation type="journal article" date="2019" name="Int. J. Syst. Evol. Microbiol.">
        <title>The Global Catalogue of Microorganisms (GCM) 10K type strain sequencing project: providing services to taxonomists for standard genome sequencing and annotation.</title>
        <authorList>
            <consortium name="The Broad Institute Genomics Platform"/>
            <consortium name="The Broad Institute Genome Sequencing Center for Infectious Disease"/>
            <person name="Wu L."/>
            <person name="Ma J."/>
        </authorList>
    </citation>
    <scope>NUCLEOTIDE SEQUENCE [LARGE SCALE GENOMIC DNA]</scope>
    <source>
        <strain evidence="10">KCTC 52487</strain>
    </source>
</reference>
<keyword evidence="4" id="KW-0808">Transferase</keyword>
<dbReference type="InterPro" id="IPR005467">
    <property type="entry name" value="His_kinase_dom"/>
</dbReference>
<evidence type="ECO:0000256" key="3">
    <source>
        <dbReference type="ARBA" id="ARBA00022553"/>
    </source>
</evidence>
<dbReference type="InterPro" id="IPR000014">
    <property type="entry name" value="PAS"/>
</dbReference>
<sequence>MSNLDSQIRERTRLRRRDVIALTAIMTMVFVVLAMTGGIGIWEAIAAVAAVAALGFIYYLLVTAPVRREPPAIIAPAARPVENPLHLADTIVARLPTPVLVIGPGGRIEQANPAARDFLGLGAEGAQLSAVLRQPKVLESISGALRGEAQKPVEYSTFAPMESHIRAHVIPLKTGLEGPFPWRALLVMSDETSIKRADRMRADFLANASHELRTPLASLAGFIETLRGHAREDIGARDRFLSIMQDQTERMRRLIDDLLSLSRVEMDEHLPPSDEVDVAAIARDTVDVLGPIAREKGVMIEADADERAIVTGQRDQLIEVAQNLVENAIKYSVSGSRVVIEVRGGLTREQAEHSSHSLGNQAARVTIAVPSGSASGQAKRRFAVIRVRDAGVGIERRHLPRLSERFYRVDGQKSGPKEGTGLGLAIVKHIVSRHRGGFVVESAQGEGSVFSVFLPMPVEKPAIQEAGPARS</sequence>
<comment type="catalytic activity">
    <reaction evidence="1">
        <text>ATP + protein L-histidine = ADP + protein N-phospho-L-histidine.</text>
        <dbReference type="EC" id="2.7.13.3"/>
    </reaction>
</comment>
<evidence type="ECO:0000313" key="10">
    <source>
        <dbReference type="Proteomes" id="UP001595379"/>
    </source>
</evidence>
<feature type="transmembrane region" description="Helical" evidence="7">
    <location>
        <begin position="20"/>
        <end position="39"/>
    </location>
</feature>
<dbReference type="InterPro" id="IPR003661">
    <property type="entry name" value="HisK_dim/P_dom"/>
</dbReference>
<dbReference type="PROSITE" id="PS50109">
    <property type="entry name" value="HIS_KIN"/>
    <property type="match status" value="1"/>
</dbReference>
<dbReference type="InterPro" id="IPR050351">
    <property type="entry name" value="BphY/WalK/GraS-like"/>
</dbReference>
<comment type="caution">
    <text evidence="9">The sequence shown here is derived from an EMBL/GenBank/DDBJ whole genome shotgun (WGS) entry which is preliminary data.</text>
</comment>
<dbReference type="Pfam" id="PF13188">
    <property type="entry name" value="PAS_8"/>
    <property type="match status" value="1"/>
</dbReference>
<gene>
    <name evidence="9" type="ORF">ACFOOR_09715</name>
</gene>
<dbReference type="PRINTS" id="PR00344">
    <property type="entry name" value="BCTRLSENSOR"/>
</dbReference>
<evidence type="ECO:0000259" key="8">
    <source>
        <dbReference type="PROSITE" id="PS50109"/>
    </source>
</evidence>
<dbReference type="Pfam" id="PF00512">
    <property type="entry name" value="HisKA"/>
    <property type="match status" value="1"/>
</dbReference>
<dbReference type="SUPFAM" id="SSF55874">
    <property type="entry name" value="ATPase domain of HSP90 chaperone/DNA topoisomerase II/histidine kinase"/>
    <property type="match status" value="1"/>
</dbReference>
<dbReference type="GO" id="GO:0005524">
    <property type="term" value="F:ATP binding"/>
    <property type="evidence" value="ECO:0007669"/>
    <property type="project" value="UniProtKB-KW"/>
</dbReference>
<dbReference type="Pfam" id="PF02518">
    <property type="entry name" value="HATPase_c"/>
    <property type="match status" value="1"/>
</dbReference>
<keyword evidence="7" id="KW-0812">Transmembrane</keyword>
<proteinExistence type="predicted"/>
<dbReference type="SMART" id="SM00388">
    <property type="entry name" value="HisKA"/>
    <property type="match status" value="1"/>
</dbReference>
<dbReference type="InterPro" id="IPR036890">
    <property type="entry name" value="HATPase_C_sf"/>
</dbReference>
<evidence type="ECO:0000256" key="7">
    <source>
        <dbReference type="SAM" id="Phobius"/>
    </source>
</evidence>
<evidence type="ECO:0000256" key="5">
    <source>
        <dbReference type="ARBA" id="ARBA00022777"/>
    </source>
</evidence>
<dbReference type="InterPro" id="IPR036097">
    <property type="entry name" value="HisK_dim/P_sf"/>
</dbReference>
<keyword evidence="9" id="KW-0067">ATP-binding</keyword>
<dbReference type="Gene3D" id="3.30.565.10">
    <property type="entry name" value="Histidine kinase-like ATPase, C-terminal domain"/>
    <property type="match status" value="1"/>
</dbReference>
<organism evidence="9 10">
    <name type="scientific">Hyphobacterium vulgare</name>
    <dbReference type="NCBI Taxonomy" id="1736751"/>
    <lineage>
        <taxon>Bacteria</taxon>
        <taxon>Pseudomonadati</taxon>
        <taxon>Pseudomonadota</taxon>
        <taxon>Alphaproteobacteria</taxon>
        <taxon>Maricaulales</taxon>
        <taxon>Maricaulaceae</taxon>
        <taxon>Hyphobacterium</taxon>
    </lineage>
</organism>
<keyword evidence="3" id="KW-0597">Phosphoprotein</keyword>
<dbReference type="Gene3D" id="1.10.287.130">
    <property type="match status" value="1"/>
</dbReference>
<dbReference type="PANTHER" id="PTHR45453:SF1">
    <property type="entry name" value="PHOSPHATE REGULON SENSOR PROTEIN PHOR"/>
    <property type="match status" value="1"/>
</dbReference>
<dbReference type="EC" id="2.7.13.3" evidence="2"/>
<accession>A0ABV6ZYA7</accession>
<protein>
    <recommendedName>
        <fullName evidence="2">histidine kinase</fullName>
        <ecNumber evidence="2">2.7.13.3</ecNumber>
    </recommendedName>
</protein>
<keyword evidence="6" id="KW-0902">Two-component regulatory system</keyword>
<evidence type="ECO:0000256" key="1">
    <source>
        <dbReference type="ARBA" id="ARBA00000085"/>
    </source>
</evidence>
<dbReference type="PANTHER" id="PTHR45453">
    <property type="entry name" value="PHOSPHATE REGULON SENSOR PROTEIN PHOR"/>
    <property type="match status" value="1"/>
</dbReference>
<dbReference type="EMBL" id="JBHRSV010000019">
    <property type="protein sequence ID" value="MFC2926379.1"/>
    <property type="molecule type" value="Genomic_DNA"/>
</dbReference>
<keyword evidence="7" id="KW-0472">Membrane</keyword>
<keyword evidence="10" id="KW-1185">Reference proteome</keyword>
<dbReference type="RefSeq" id="WP_343164173.1">
    <property type="nucleotide sequence ID" value="NZ_JBHRSV010000019.1"/>
</dbReference>
<keyword evidence="7" id="KW-1133">Transmembrane helix</keyword>
<evidence type="ECO:0000256" key="2">
    <source>
        <dbReference type="ARBA" id="ARBA00012438"/>
    </source>
</evidence>
<keyword evidence="9" id="KW-0547">Nucleotide-binding</keyword>
<evidence type="ECO:0000313" key="9">
    <source>
        <dbReference type="EMBL" id="MFC2926379.1"/>
    </source>
</evidence>
<dbReference type="CDD" id="cd00082">
    <property type="entry name" value="HisKA"/>
    <property type="match status" value="1"/>
</dbReference>
<name>A0ABV6ZYA7_9PROT</name>
<dbReference type="InterPro" id="IPR004358">
    <property type="entry name" value="Sig_transdc_His_kin-like_C"/>
</dbReference>
<keyword evidence="5" id="KW-0418">Kinase</keyword>
<evidence type="ECO:0000256" key="4">
    <source>
        <dbReference type="ARBA" id="ARBA00022679"/>
    </source>
</evidence>
<dbReference type="Proteomes" id="UP001595379">
    <property type="component" value="Unassembled WGS sequence"/>
</dbReference>
<dbReference type="SMART" id="SM00387">
    <property type="entry name" value="HATPase_c"/>
    <property type="match status" value="1"/>
</dbReference>
<dbReference type="InterPro" id="IPR003594">
    <property type="entry name" value="HATPase_dom"/>
</dbReference>
<feature type="domain" description="Histidine kinase" evidence="8">
    <location>
        <begin position="207"/>
        <end position="458"/>
    </location>
</feature>